<evidence type="ECO:0000256" key="1">
    <source>
        <dbReference type="SAM" id="MobiDB-lite"/>
    </source>
</evidence>
<feature type="compositionally biased region" description="Basic and acidic residues" evidence="1">
    <location>
        <begin position="49"/>
        <end position="64"/>
    </location>
</feature>
<name>A0AA85JS47_TRIRE</name>
<reference evidence="2" key="1">
    <citation type="submission" date="2022-06" db="EMBL/GenBank/DDBJ databases">
        <authorList>
            <person name="Berger JAMES D."/>
            <person name="Berger JAMES D."/>
        </authorList>
    </citation>
    <scope>NUCLEOTIDE SEQUENCE [LARGE SCALE GENOMIC DNA]</scope>
</reference>
<organism evidence="2 3">
    <name type="scientific">Trichobilharzia regenti</name>
    <name type="common">Nasal bird schistosome</name>
    <dbReference type="NCBI Taxonomy" id="157069"/>
    <lineage>
        <taxon>Eukaryota</taxon>
        <taxon>Metazoa</taxon>
        <taxon>Spiralia</taxon>
        <taxon>Lophotrochozoa</taxon>
        <taxon>Platyhelminthes</taxon>
        <taxon>Trematoda</taxon>
        <taxon>Digenea</taxon>
        <taxon>Strigeidida</taxon>
        <taxon>Schistosomatoidea</taxon>
        <taxon>Schistosomatidae</taxon>
        <taxon>Trichobilharzia</taxon>
    </lineage>
</organism>
<reference evidence="3" key="2">
    <citation type="submission" date="2023-11" db="UniProtKB">
        <authorList>
            <consortium name="WormBaseParasite"/>
        </authorList>
    </citation>
    <scope>IDENTIFICATION</scope>
</reference>
<protein>
    <submittedName>
        <fullName evidence="3">Uncharacterized protein</fullName>
    </submittedName>
</protein>
<proteinExistence type="predicted"/>
<dbReference type="WBParaSite" id="TREG1_38850.1">
    <property type="protein sequence ID" value="TREG1_38850.1"/>
    <property type="gene ID" value="TREG1_38850"/>
</dbReference>
<dbReference type="AlphaFoldDB" id="A0AA85JS47"/>
<keyword evidence="2" id="KW-1185">Reference proteome</keyword>
<sequence length="103" mass="11474">MNYEINSAGCDSGSHADFCIVSYHDDIYHNRASRVAYVNRNEAFDDDHGDDHNDDIEHNVHIRGDNSQCSRGGDCNGGSDIHDDHNGSRRQGNNYSDGISEDM</sequence>
<evidence type="ECO:0000313" key="2">
    <source>
        <dbReference type="Proteomes" id="UP000050795"/>
    </source>
</evidence>
<feature type="region of interest" description="Disordered" evidence="1">
    <location>
        <begin position="46"/>
        <end position="103"/>
    </location>
</feature>
<dbReference type="Proteomes" id="UP000050795">
    <property type="component" value="Unassembled WGS sequence"/>
</dbReference>
<evidence type="ECO:0000313" key="3">
    <source>
        <dbReference type="WBParaSite" id="TREG1_38850.1"/>
    </source>
</evidence>
<accession>A0AA85JS47</accession>